<evidence type="ECO:0000256" key="2">
    <source>
        <dbReference type="ARBA" id="ARBA00023125"/>
    </source>
</evidence>
<dbReference type="GO" id="GO:0003700">
    <property type="term" value="F:DNA-binding transcription factor activity"/>
    <property type="evidence" value="ECO:0007669"/>
    <property type="project" value="TreeGrafter"/>
</dbReference>
<dbReference type="AlphaFoldDB" id="A0A931CFX0"/>
<dbReference type="PANTHER" id="PTHR30146">
    <property type="entry name" value="LACI-RELATED TRANSCRIPTIONAL REPRESSOR"/>
    <property type="match status" value="1"/>
</dbReference>
<dbReference type="InterPro" id="IPR028082">
    <property type="entry name" value="Peripla_BP_I"/>
</dbReference>
<dbReference type="GO" id="GO:0000976">
    <property type="term" value="F:transcription cis-regulatory region binding"/>
    <property type="evidence" value="ECO:0007669"/>
    <property type="project" value="TreeGrafter"/>
</dbReference>
<dbReference type="SMART" id="SM00354">
    <property type="entry name" value="HTH_LACI"/>
    <property type="match status" value="1"/>
</dbReference>
<dbReference type="CDD" id="cd01392">
    <property type="entry name" value="HTH_LacI"/>
    <property type="match status" value="1"/>
</dbReference>
<dbReference type="Pfam" id="PF13377">
    <property type="entry name" value="Peripla_BP_3"/>
    <property type="match status" value="1"/>
</dbReference>
<dbReference type="InterPro" id="IPR000843">
    <property type="entry name" value="HTH_LacI"/>
</dbReference>
<evidence type="ECO:0000256" key="3">
    <source>
        <dbReference type="ARBA" id="ARBA00023163"/>
    </source>
</evidence>
<evidence type="ECO:0000313" key="5">
    <source>
        <dbReference type="EMBL" id="MBG0564160.1"/>
    </source>
</evidence>
<keyword evidence="1" id="KW-0805">Transcription regulation</keyword>
<evidence type="ECO:0000256" key="1">
    <source>
        <dbReference type="ARBA" id="ARBA00023015"/>
    </source>
</evidence>
<keyword evidence="2 5" id="KW-0238">DNA-binding</keyword>
<dbReference type="PROSITE" id="PS50932">
    <property type="entry name" value="HTH_LACI_2"/>
    <property type="match status" value="1"/>
</dbReference>
<dbReference type="EMBL" id="JADQTO010000010">
    <property type="protein sequence ID" value="MBG0564160.1"/>
    <property type="molecule type" value="Genomic_DNA"/>
</dbReference>
<dbReference type="Gene3D" id="1.10.260.40">
    <property type="entry name" value="lambda repressor-like DNA-binding domains"/>
    <property type="match status" value="1"/>
</dbReference>
<dbReference type="Proteomes" id="UP000598146">
    <property type="component" value="Unassembled WGS sequence"/>
</dbReference>
<name>A0A931CFX0_9ACTN</name>
<sequence length="334" mass="35578">MTTMSAPRVTSADVARAAGVSRATVSFVLNDTEPGRVSETTRQRVRDAAARLGYVSHAAARSLRAGRSNLVLMPATQAAIGRLVSDWLDDLQQGLHRHGYTLVLHGGHDSDPVDLARSWAELRPAAVAVPGMQLTPAAVDLLRNAGVGVVLALSPEAVPGAYTVIFRHDEAGRLAVEHLAQRGRRRIAVVMPQERGLDLYAGQRLAGARQAAATHGVQITPVPLAYRLADAARLARSWHDSGWDAVFGYNDDYALLLTRALQDEGLDVPGDVAVVGADDLLVAQLARPRLTSIAFDTSSGAELAALIDRLIQQPGTEPGVLHTAAMRLVERDSS</sequence>
<comment type="caution">
    <text evidence="5">The sequence shown here is derived from an EMBL/GenBank/DDBJ whole genome shotgun (WGS) entry which is preliminary data.</text>
</comment>
<dbReference type="Pfam" id="PF00356">
    <property type="entry name" value="LacI"/>
    <property type="match status" value="1"/>
</dbReference>
<dbReference type="Gene3D" id="3.40.50.2300">
    <property type="match status" value="2"/>
</dbReference>
<proteinExistence type="predicted"/>
<keyword evidence="6" id="KW-1185">Reference proteome</keyword>
<protein>
    <submittedName>
        <fullName evidence="5">LacI family DNA-binding transcriptional regulator</fullName>
    </submittedName>
</protein>
<dbReference type="SUPFAM" id="SSF47413">
    <property type="entry name" value="lambda repressor-like DNA-binding domains"/>
    <property type="match status" value="1"/>
</dbReference>
<gene>
    <name evidence="5" type="ORF">I4J89_22195</name>
</gene>
<dbReference type="CDD" id="cd06267">
    <property type="entry name" value="PBP1_LacI_sugar_binding-like"/>
    <property type="match status" value="1"/>
</dbReference>
<feature type="domain" description="HTH lacI-type" evidence="4">
    <location>
        <begin position="9"/>
        <end position="65"/>
    </location>
</feature>
<evidence type="ECO:0000313" key="6">
    <source>
        <dbReference type="Proteomes" id="UP000598146"/>
    </source>
</evidence>
<dbReference type="SUPFAM" id="SSF53822">
    <property type="entry name" value="Periplasmic binding protein-like I"/>
    <property type="match status" value="1"/>
</dbReference>
<keyword evidence="3" id="KW-0804">Transcription</keyword>
<dbReference type="InterPro" id="IPR046335">
    <property type="entry name" value="LacI/GalR-like_sensor"/>
</dbReference>
<accession>A0A931CFX0</accession>
<dbReference type="PANTHER" id="PTHR30146:SF153">
    <property type="entry name" value="LACTOSE OPERON REPRESSOR"/>
    <property type="match status" value="1"/>
</dbReference>
<organism evidence="5 6">
    <name type="scientific">Actinoplanes aureus</name>
    <dbReference type="NCBI Taxonomy" id="2792083"/>
    <lineage>
        <taxon>Bacteria</taxon>
        <taxon>Bacillati</taxon>
        <taxon>Actinomycetota</taxon>
        <taxon>Actinomycetes</taxon>
        <taxon>Micromonosporales</taxon>
        <taxon>Micromonosporaceae</taxon>
        <taxon>Actinoplanes</taxon>
    </lineage>
</organism>
<reference evidence="5" key="1">
    <citation type="submission" date="2020-11" db="EMBL/GenBank/DDBJ databases">
        <title>Isolation and identification of active actinomycetes.</title>
        <authorList>
            <person name="Sun X."/>
        </authorList>
    </citation>
    <scope>NUCLEOTIDE SEQUENCE</scope>
    <source>
        <strain evidence="5">NEAU-A11</strain>
    </source>
</reference>
<dbReference type="InterPro" id="IPR010982">
    <property type="entry name" value="Lambda_DNA-bd_dom_sf"/>
</dbReference>
<evidence type="ECO:0000259" key="4">
    <source>
        <dbReference type="PROSITE" id="PS50932"/>
    </source>
</evidence>